<dbReference type="InParanoid" id="A0A1C7NQK8"/>
<evidence type="ECO:0000259" key="9">
    <source>
        <dbReference type="Pfam" id="PF13515"/>
    </source>
</evidence>
<evidence type="ECO:0000256" key="6">
    <source>
        <dbReference type="SAM" id="Phobius"/>
    </source>
</evidence>
<dbReference type="PANTHER" id="PTHR47804:SF3">
    <property type="entry name" value="PROTEIN BRE4"/>
    <property type="match status" value="1"/>
</dbReference>
<comment type="caution">
    <text evidence="10">The sequence shown here is derived from an EMBL/GenBank/DDBJ whole genome shotgun (WGS) entry which is preliminary data.</text>
</comment>
<feature type="compositionally biased region" description="Low complexity" evidence="5">
    <location>
        <begin position="467"/>
        <end position="491"/>
    </location>
</feature>
<keyword evidence="11" id="KW-1185">Reference proteome</keyword>
<dbReference type="GO" id="GO:0016020">
    <property type="term" value="C:membrane"/>
    <property type="evidence" value="ECO:0007669"/>
    <property type="project" value="UniProtKB-SubCell"/>
</dbReference>
<sequence length="1275" mass="145200">MDMQLSGNPKGSSDPAISLSPTKPVSNTPKQPRRLQNMFDVGDSEDEEECLTEKGEEPEKIPPVEPTPKKLKTVVQFPDQLEQRFYHQNPKPPVDDDEESLSPPPLTQKEKLLNYLHVKFPSRIVRRVLKCTIAYFISALFSLILPLGHALGPAPFLATTGMLFSHPGRSMGAQFDATVTAVLGVLAAIVYAFAGMAAAVAYNVRHPDTYLTGRTINAIFLFVGIFSAQMLRQIYPKFHFFSLQFMIIQIFSMTRGVDYFSVPFDLPLHYGLPLLIGHGISLVVNLVIWPETAVDGLGRALEETITSSRDMLNMITKQFFLDPQSDAVAESVVDELAAKMRRGMTKVKTAYHEAKYEMSYSFVRPQQLGPIRKSLDRLTKHLNILGGCLKTERELFESAIETLHAEMRDFDSDNEDNESTLDGRQHRGYASDQEDNHRTSLGKHSYSEEDLNLLRTALRATNDFVNNKHPSPRSSRPNSRANSRPNSRPVSAHNSEDEDDYSEQNQRSVSSLKSFLSLPKLSIPKPKPPQKTKKQTEYDHRHLLLTYLESLRDPLMDLSLDCANALECVCDSVASEFDIETDDDAIRKTWRSFLRHTFKVGTKEPDPEDDFRKSFERHKGSDQCNCSQNIRLAIVQFDKAERERMHALYEINKNRIGCEALDLGMRQELFLVFFFIFTLREVANELQEMTMHMDEIRMQSRKSSFNGKRRKRLYFPGLNQKVWQKWVKANNHQSIRDKGGPAFRNLTTHIPSDEPKKTEAEDEYLLTKIQTNGSLMRPTRRESVAVQKSLTRIDSTLEEEPSSPAMLRHRHKQQDPMNSSLHDIRIEVPQAPAETASNQSSTKEVREKAPLMLRVRYSIWFHLQYLNRYEFKFALKMAIAVLVLTIPSFFPASSAWYFNVRGQWAPMTVIAIMNPTSGGTLEASFWRVVGTLIGAFVGWAALAAGEGSPYLLGLFAVLLALPFFYIHLASTFNKVGVVCLVTYEVVALSRYANPPLDETIDATVWKRTITLIVGICVALLLNSLIWPFVARHMVRKSVAACMSSLEDYYTYVMGTFLYHDPQTIPSNTDINRGIKMENKIQSAIDACSVMLELTDNEPRFRGPFPKLFYKEMIVSMRNLLDRLLSIRVALLQMPLVVKHDICKQAYHLDRRDMIASILLCFHTLSASLRSKTPLPVYMPSARAIRTKLMEHRRTDAKKTNWIKFRNLTWFAMACSSEEMIDELEYLTKLIRYIVGESEHADLAKRIDDFVNLRECGGNGMTVISTVSDDPVEHKY</sequence>
<feature type="domain" description="Putative ER transporter 6TM N-terminal" evidence="8">
    <location>
        <begin position="210"/>
        <end position="447"/>
    </location>
</feature>
<evidence type="ECO:0000259" key="8">
    <source>
        <dbReference type="Pfam" id="PF10337"/>
    </source>
</evidence>
<feature type="compositionally biased region" description="Basic and acidic residues" evidence="5">
    <location>
        <begin position="51"/>
        <end position="62"/>
    </location>
</feature>
<dbReference type="AlphaFoldDB" id="A0A1C7NQK8"/>
<reference evidence="10 11" key="1">
    <citation type="submission" date="2016-03" db="EMBL/GenBank/DDBJ databases">
        <title>Choanephora cucurbitarum.</title>
        <authorList>
            <person name="Min B."/>
            <person name="Park H."/>
            <person name="Park J.-H."/>
            <person name="Shin H.-D."/>
            <person name="Choi I.-G."/>
        </authorList>
    </citation>
    <scope>NUCLEOTIDE SEQUENCE [LARGE SCALE GENOMIC DNA]</scope>
    <source>
        <strain evidence="10 11">KUS-F28377</strain>
    </source>
</reference>
<dbReference type="OrthoDB" id="1924968at2759"/>
<feature type="region of interest" description="Disordered" evidence="5">
    <location>
        <begin position="86"/>
        <end position="106"/>
    </location>
</feature>
<comment type="subcellular location">
    <subcellularLocation>
        <location evidence="1">Membrane</location>
        <topology evidence="1">Multi-pass membrane protein</topology>
    </subcellularLocation>
</comment>
<dbReference type="Pfam" id="PF10337">
    <property type="entry name" value="ArAE_2_N"/>
    <property type="match status" value="2"/>
</dbReference>
<dbReference type="InterPro" id="IPR018823">
    <property type="entry name" value="ArAE_2_N"/>
</dbReference>
<dbReference type="InterPro" id="IPR018820">
    <property type="entry name" value="BRE4-related_DUF2421"/>
</dbReference>
<dbReference type="InterPro" id="IPR049453">
    <property type="entry name" value="Memb_transporter_dom"/>
</dbReference>
<feature type="region of interest" description="Disordered" evidence="5">
    <location>
        <begin position="407"/>
        <end position="447"/>
    </location>
</feature>
<dbReference type="InterPro" id="IPR023244">
    <property type="entry name" value="Brefeldin_A-sensitivity_4"/>
</dbReference>
<protein>
    <submittedName>
        <fullName evidence="10">Protein BRE4</fullName>
    </submittedName>
</protein>
<feature type="transmembrane region" description="Helical" evidence="6">
    <location>
        <begin position="133"/>
        <end position="158"/>
    </location>
</feature>
<feature type="region of interest" description="Disordered" evidence="5">
    <location>
        <begin position="1"/>
        <end position="69"/>
    </location>
</feature>
<feature type="transmembrane region" description="Helical" evidence="6">
    <location>
        <begin position="216"/>
        <end position="235"/>
    </location>
</feature>
<proteinExistence type="predicted"/>
<feature type="compositionally biased region" description="Polar residues" evidence="5">
    <location>
        <begin position="19"/>
        <end position="30"/>
    </location>
</feature>
<dbReference type="FunCoup" id="A0A1C7NQK8">
    <property type="interactions" value="18"/>
</dbReference>
<feature type="region of interest" description="Disordered" evidence="5">
    <location>
        <begin position="737"/>
        <end position="759"/>
    </location>
</feature>
<evidence type="ECO:0000313" key="11">
    <source>
        <dbReference type="Proteomes" id="UP000093000"/>
    </source>
</evidence>
<dbReference type="PANTHER" id="PTHR47804">
    <property type="entry name" value="60S RIBOSOMAL PROTEIN L19"/>
    <property type="match status" value="1"/>
</dbReference>
<accession>A0A1C7NQK8</accession>
<dbReference type="Proteomes" id="UP000093000">
    <property type="component" value="Unassembled WGS sequence"/>
</dbReference>
<gene>
    <name evidence="10" type="primary">BRE4_2</name>
    <name evidence="10" type="ORF">A0J61_00557</name>
</gene>
<evidence type="ECO:0000256" key="3">
    <source>
        <dbReference type="ARBA" id="ARBA00022989"/>
    </source>
</evidence>
<keyword evidence="3 6" id="KW-1133">Transmembrane helix</keyword>
<feature type="domain" description="DUF2421" evidence="7">
    <location>
        <begin position="1030"/>
        <end position="1250"/>
    </location>
</feature>
<keyword evidence="4 6" id="KW-0472">Membrane</keyword>
<feature type="region of interest" description="Disordered" evidence="5">
    <location>
        <begin position="793"/>
        <end position="818"/>
    </location>
</feature>
<evidence type="ECO:0000256" key="4">
    <source>
        <dbReference type="ARBA" id="ARBA00023136"/>
    </source>
</evidence>
<feature type="transmembrane region" description="Helical" evidence="6">
    <location>
        <begin position="950"/>
        <end position="968"/>
    </location>
</feature>
<evidence type="ECO:0000313" key="10">
    <source>
        <dbReference type="EMBL" id="OBZ91393.1"/>
    </source>
</evidence>
<feature type="transmembrane region" description="Helical" evidence="6">
    <location>
        <begin position="873"/>
        <end position="890"/>
    </location>
</feature>
<name>A0A1C7NQK8_9FUNG</name>
<dbReference type="InterPro" id="IPR052430">
    <property type="entry name" value="IVT-Associated"/>
</dbReference>
<feature type="transmembrane region" description="Helical" evidence="6">
    <location>
        <begin position="1004"/>
        <end position="1029"/>
    </location>
</feature>
<feature type="compositionally biased region" description="Polar residues" evidence="5">
    <location>
        <begin position="1"/>
        <end position="11"/>
    </location>
</feature>
<feature type="compositionally biased region" description="Low complexity" evidence="5">
    <location>
        <begin position="510"/>
        <end position="524"/>
    </location>
</feature>
<dbReference type="EMBL" id="LUGH01000013">
    <property type="protein sequence ID" value="OBZ91393.1"/>
    <property type="molecule type" value="Genomic_DNA"/>
</dbReference>
<dbReference type="Pfam" id="PF13515">
    <property type="entry name" value="FUSC_2"/>
    <property type="match status" value="1"/>
</dbReference>
<feature type="domain" description="Putative ER transporter 6TM N-terminal" evidence="8">
    <location>
        <begin position="115"/>
        <end position="203"/>
    </location>
</feature>
<feature type="transmembrane region" description="Helical" evidence="6">
    <location>
        <begin position="925"/>
        <end position="944"/>
    </location>
</feature>
<keyword evidence="2 6" id="KW-0812">Transmembrane</keyword>
<dbReference type="PRINTS" id="PR02047">
    <property type="entry name" value="BREFELDNASP4"/>
</dbReference>
<evidence type="ECO:0000259" key="7">
    <source>
        <dbReference type="Pfam" id="PF10334"/>
    </source>
</evidence>
<organism evidence="10 11">
    <name type="scientific">Choanephora cucurbitarum</name>
    <dbReference type="NCBI Taxonomy" id="101091"/>
    <lineage>
        <taxon>Eukaryota</taxon>
        <taxon>Fungi</taxon>
        <taxon>Fungi incertae sedis</taxon>
        <taxon>Mucoromycota</taxon>
        <taxon>Mucoromycotina</taxon>
        <taxon>Mucoromycetes</taxon>
        <taxon>Mucorales</taxon>
        <taxon>Mucorineae</taxon>
        <taxon>Choanephoraceae</taxon>
        <taxon>Choanephoroideae</taxon>
        <taxon>Choanephora</taxon>
    </lineage>
</organism>
<evidence type="ECO:0000256" key="5">
    <source>
        <dbReference type="SAM" id="MobiDB-lite"/>
    </source>
</evidence>
<dbReference type="STRING" id="101091.A0A1C7NQK8"/>
<evidence type="ECO:0000256" key="1">
    <source>
        <dbReference type="ARBA" id="ARBA00004141"/>
    </source>
</evidence>
<feature type="transmembrane region" description="Helical" evidence="6">
    <location>
        <begin position="178"/>
        <end position="204"/>
    </location>
</feature>
<feature type="region of interest" description="Disordered" evidence="5">
    <location>
        <begin position="463"/>
        <end position="538"/>
    </location>
</feature>
<feature type="domain" description="Integral membrane bound transporter" evidence="9">
    <location>
        <begin position="900"/>
        <end position="1020"/>
    </location>
</feature>
<evidence type="ECO:0000256" key="2">
    <source>
        <dbReference type="ARBA" id="ARBA00022692"/>
    </source>
</evidence>
<dbReference type="Pfam" id="PF10334">
    <property type="entry name" value="BRE4"/>
    <property type="match status" value="1"/>
</dbReference>